<comment type="pathway">
    <text evidence="1">Cofactor biosynthesis; NAD(+) biosynthesis; NAD(+) from deamido-NAD(+) (L-Gln route): step 1/1.</text>
</comment>
<dbReference type="EMBL" id="CAFBMK010000226">
    <property type="protein sequence ID" value="CAB4939158.1"/>
    <property type="molecule type" value="Genomic_DNA"/>
</dbReference>
<dbReference type="UniPathway" id="UPA00253">
    <property type="reaction ID" value="UER00334"/>
</dbReference>
<proteinExistence type="inferred from homology"/>
<dbReference type="GO" id="GO:0003952">
    <property type="term" value="F:NAD+ synthase (glutamine-hydrolyzing) activity"/>
    <property type="evidence" value="ECO:0007669"/>
    <property type="project" value="UniProtKB-EC"/>
</dbReference>
<dbReference type="CDD" id="cd07570">
    <property type="entry name" value="GAT_Gln-NAD-synth"/>
    <property type="match status" value="1"/>
</dbReference>
<accession>A0A6J7J709</accession>
<dbReference type="PIRSF" id="PIRSF006630">
    <property type="entry name" value="NADS_GAT"/>
    <property type="match status" value="1"/>
</dbReference>
<dbReference type="Gene3D" id="3.40.50.620">
    <property type="entry name" value="HUPs"/>
    <property type="match status" value="1"/>
</dbReference>
<dbReference type="InterPro" id="IPR003694">
    <property type="entry name" value="NAD_synthase"/>
</dbReference>
<dbReference type="GO" id="GO:0004359">
    <property type="term" value="F:glutaminase activity"/>
    <property type="evidence" value="ECO:0007669"/>
    <property type="project" value="InterPro"/>
</dbReference>
<feature type="region of interest" description="Disordered" evidence="5">
    <location>
        <begin position="278"/>
        <end position="302"/>
    </location>
</feature>
<gene>
    <name evidence="7" type="ORF">UFOPK3564_02834</name>
</gene>
<dbReference type="EC" id="6.3.5.1" evidence="3"/>
<keyword evidence="4" id="KW-0436">Ligase</keyword>
<name>A0A6J7J709_9ZZZZ</name>
<organism evidence="7">
    <name type="scientific">freshwater metagenome</name>
    <dbReference type="NCBI Taxonomy" id="449393"/>
    <lineage>
        <taxon>unclassified sequences</taxon>
        <taxon>metagenomes</taxon>
        <taxon>ecological metagenomes</taxon>
    </lineage>
</organism>
<evidence type="ECO:0000256" key="5">
    <source>
        <dbReference type="SAM" id="MobiDB-lite"/>
    </source>
</evidence>
<evidence type="ECO:0000256" key="1">
    <source>
        <dbReference type="ARBA" id="ARBA00005188"/>
    </source>
</evidence>
<dbReference type="InterPro" id="IPR014445">
    <property type="entry name" value="Gln-dep_NAD_synthase"/>
</dbReference>
<dbReference type="SUPFAM" id="SSF56317">
    <property type="entry name" value="Carbon-nitrogen hydrolase"/>
    <property type="match status" value="1"/>
</dbReference>
<feature type="domain" description="CN hydrolase" evidence="6">
    <location>
        <begin position="4"/>
        <end position="246"/>
    </location>
</feature>
<dbReference type="Pfam" id="PF00795">
    <property type="entry name" value="CN_hydrolase"/>
    <property type="match status" value="1"/>
</dbReference>
<evidence type="ECO:0000256" key="3">
    <source>
        <dbReference type="ARBA" id="ARBA00012743"/>
    </source>
</evidence>
<dbReference type="InterPro" id="IPR014729">
    <property type="entry name" value="Rossmann-like_a/b/a_fold"/>
</dbReference>
<evidence type="ECO:0000313" key="7">
    <source>
        <dbReference type="EMBL" id="CAB4939158.1"/>
    </source>
</evidence>
<dbReference type="GO" id="GO:0005524">
    <property type="term" value="F:ATP binding"/>
    <property type="evidence" value="ECO:0007669"/>
    <property type="project" value="InterPro"/>
</dbReference>
<dbReference type="PANTHER" id="PTHR23090">
    <property type="entry name" value="NH 3 /GLUTAMINE-DEPENDENT NAD + SYNTHETASE"/>
    <property type="match status" value="1"/>
</dbReference>
<evidence type="ECO:0000256" key="2">
    <source>
        <dbReference type="ARBA" id="ARBA00007145"/>
    </source>
</evidence>
<dbReference type="PANTHER" id="PTHR23090:SF9">
    <property type="entry name" value="GLUTAMINE-DEPENDENT NAD(+) SYNTHETASE"/>
    <property type="match status" value="1"/>
</dbReference>
<evidence type="ECO:0000256" key="4">
    <source>
        <dbReference type="ARBA" id="ARBA00022598"/>
    </source>
</evidence>
<dbReference type="Gene3D" id="3.60.110.10">
    <property type="entry name" value="Carbon-nitrogen hydrolase"/>
    <property type="match status" value="1"/>
</dbReference>
<dbReference type="AlphaFoldDB" id="A0A6J7J709"/>
<reference evidence="7" key="1">
    <citation type="submission" date="2020-05" db="EMBL/GenBank/DDBJ databases">
        <authorList>
            <person name="Chiriac C."/>
            <person name="Salcher M."/>
            <person name="Ghai R."/>
            <person name="Kavagutti S V."/>
        </authorList>
    </citation>
    <scope>NUCLEOTIDE SEQUENCE</scope>
</reference>
<sequence length="603" mass="63671">MSALRLGLLQFHPVVGDIQGNRDRIAAMLQEAAGRGAELAICGELALCGYPPQSLIVDEGMLREAQHALEDLADGLPPGLVALIGAPHPTPDLRGVQNAAAVLTRGQVAGWADKQHLPTYAAFDEGRYFVPARHSFVAELPEARVGVMICADLWEPEPSAACAAAGVDLLVALNASPYSPGMQRRRESTTIARALEHTVPVAYVNLVGGQDGLVFDGGSHLTDHAGAVVARGPALEEAVVICDVDLSWSRRSARSEPHRRAAQRPAPGAVHVLPVQTGADPRVQPPEDGQPADGVAPWPGPEDHRWRAVRTALTDFTAGLRIDRVLVGLDGTLGAGLTALAAAEALGHERVVLVDALPESVAADDDRRAWTAAVVAAGGWPSSAAGTAGPDDGMPVALPLVHVAAPDPGAEPGDHTADALPLEQVVPDEDPAVRLIASRTTLLGLELAADAHEALLLSSADRTMRALGGGWPHELAGGFAPIGDLTRGWLVWIARWLADREDGALVPPESVLERAAETIGGPDPLHEPCATLDRVVEGYIDANHPTEVIVEREGLPTAMVLALADRIDRAELRRRSQPIAPRMSGRALSDDRRIPVVWRRGWP</sequence>
<evidence type="ECO:0000259" key="6">
    <source>
        <dbReference type="PROSITE" id="PS50263"/>
    </source>
</evidence>
<dbReference type="GO" id="GO:0009435">
    <property type="term" value="P:NAD+ biosynthetic process"/>
    <property type="evidence" value="ECO:0007669"/>
    <property type="project" value="UniProtKB-UniPathway"/>
</dbReference>
<dbReference type="InterPro" id="IPR036526">
    <property type="entry name" value="C-N_Hydrolase_sf"/>
</dbReference>
<comment type="similarity">
    <text evidence="2">In the C-terminal section; belongs to the NAD synthetase family.</text>
</comment>
<feature type="region of interest" description="Disordered" evidence="5">
    <location>
        <begin position="252"/>
        <end position="271"/>
    </location>
</feature>
<dbReference type="Gene3D" id="1.10.10.1510">
    <property type="match status" value="1"/>
</dbReference>
<protein>
    <recommendedName>
        <fullName evidence="3">NAD(+) synthase (glutamine-hydrolyzing)</fullName>
        <ecNumber evidence="3">6.3.5.1</ecNumber>
    </recommendedName>
</protein>
<dbReference type="InterPro" id="IPR003010">
    <property type="entry name" value="C-N_Hydrolase"/>
</dbReference>
<dbReference type="PROSITE" id="PS50263">
    <property type="entry name" value="CN_HYDROLASE"/>
    <property type="match status" value="1"/>
</dbReference>
<dbReference type="GO" id="GO:0005737">
    <property type="term" value="C:cytoplasm"/>
    <property type="evidence" value="ECO:0007669"/>
    <property type="project" value="InterPro"/>
</dbReference>